<evidence type="ECO:0000256" key="1">
    <source>
        <dbReference type="ARBA" id="ARBA00004127"/>
    </source>
</evidence>
<feature type="region of interest" description="Disordered" evidence="5">
    <location>
        <begin position="270"/>
        <end position="435"/>
    </location>
</feature>
<dbReference type="GO" id="GO:0043007">
    <property type="term" value="P:maintenance of rDNA"/>
    <property type="evidence" value="ECO:0007669"/>
    <property type="project" value="TreeGrafter"/>
</dbReference>
<dbReference type="PANTHER" id="PTHR28293">
    <property type="entry name" value="NUCLEAR RIM PROTEIN 1"/>
    <property type="match status" value="1"/>
</dbReference>
<dbReference type="OrthoDB" id="3363151at2759"/>
<name>A0A6G1H3E8_9PEZI</name>
<evidence type="ECO:0000313" key="8">
    <source>
        <dbReference type="Proteomes" id="UP000800041"/>
    </source>
</evidence>
<evidence type="ECO:0000256" key="3">
    <source>
        <dbReference type="ARBA" id="ARBA00022989"/>
    </source>
</evidence>
<sequence length="508" mass="56298">MPPARRLVRRQPLWERIMGYLEPGDVWLWVSEELNSNDWEDFEKAWSLPFGLGCNLIFLLARANSGGQEDSGDVFGDYEGKRGSGWLKWLCRLFVLMLASFSFANAFYTLTRKRHYRLFEQEIENIPSTPSARRVRVDSSPASSSPLGILQSILTSNSAQTRAHPDQARDVWEVSVWDPTPLCLRLFCYFSPGHVLAYWSFFPLAPLDPRPSVTVFLATFFALILSVQLSFLRSHFIQQATDNTLIKSEVLHEYDRKYVHATLNRPVRDVGIQTPPRQTTDAGHGGIFKSKPTTRDQASEVDLYTPTTIINRGFHTNPNPAYASSYDPDNQQASSTSASIPRPNFTSTLQPRSSTPSLRTTPHMANTKPNPNYSSTSTSTSTTKGTSYPDPYSAATLNADYSSPLRPPPNSISRSRTHRQSSPQKLGDGGSLGVYSHTASPLRKAASANYLRDGEAAGSGYSARREREGSPLKRVIGAPEEGGRSGAGSSGGFGQRLRGERDRKSGFF</sequence>
<feature type="compositionally biased region" description="Polar residues" evidence="5">
    <location>
        <begin position="327"/>
        <end position="373"/>
    </location>
</feature>
<feature type="region of interest" description="Disordered" evidence="5">
    <location>
        <begin position="456"/>
        <end position="508"/>
    </location>
</feature>
<dbReference type="Proteomes" id="UP000800041">
    <property type="component" value="Unassembled WGS sequence"/>
</dbReference>
<dbReference type="Pfam" id="PF10332">
    <property type="entry name" value="DUF2418"/>
    <property type="match status" value="1"/>
</dbReference>
<gene>
    <name evidence="7" type="ORF">K402DRAFT_462789</name>
</gene>
<feature type="compositionally biased region" description="Polar residues" evidence="5">
    <location>
        <begin position="305"/>
        <end position="319"/>
    </location>
</feature>
<dbReference type="GO" id="GO:0007096">
    <property type="term" value="P:regulation of exit from mitosis"/>
    <property type="evidence" value="ECO:0007669"/>
    <property type="project" value="TreeGrafter"/>
</dbReference>
<dbReference type="InterPro" id="IPR018819">
    <property type="entry name" value="Nur1/Mug154"/>
</dbReference>
<keyword evidence="8" id="KW-1185">Reference proteome</keyword>
<evidence type="ECO:0000256" key="5">
    <source>
        <dbReference type="SAM" id="MobiDB-lite"/>
    </source>
</evidence>
<keyword evidence="3 6" id="KW-1133">Transmembrane helix</keyword>
<feature type="transmembrane region" description="Helical" evidence="6">
    <location>
        <begin position="86"/>
        <end position="108"/>
    </location>
</feature>
<feature type="compositionally biased region" description="Low complexity" evidence="5">
    <location>
        <begin position="374"/>
        <end position="387"/>
    </location>
</feature>
<evidence type="ECO:0000256" key="6">
    <source>
        <dbReference type="SAM" id="Phobius"/>
    </source>
</evidence>
<feature type="compositionally biased region" description="Basic and acidic residues" evidence="5">
    <location>
        <begin position="497"/>
        <end position="508"/>
    </location>
</feature>
<keyword evidence="2 6" id="KW-0812">Transmembrane</keyword>
<evidence type="ECO:0000256" key="4">
    <source>
        <dbReference type="ARBA" id="ARBA00023136"/>
    </source>
</evidence>
<organism evidence="7 8">
    <name type="scientific">Aulographum hederae CBS 113979</name>
    <dbReference type="NCBI Taxonomy" id="1176131"/>
    <lineage>
        <taxon>Eukaryota</taxon>
        <taxon>Fungi</taxon>
        <taxon>Dikarya</taxon>
        <taxon>Ascomycota</taxon>
        <taxon>Pezizomycotina</taxon>
        <taxon>Dothideomycetes</taxon>
        <taxon>Pleosporomycetidae</taxon>
        <taxon>Aulographales</taxon>
        <taxon>Aulographaceae</taxon>
    </lineage>
</organism>
<reference evidence="7" key="1">
    <citation type="journal article" date="2020" name="Stud. Mycol.">
        <title>101 Dothideomycetes genomes: a test case for predicting lifestyles and emergence of pathogens.</title>
        <authorList>
            <person name="Haridas S."/>
            <person name="Albert R."/>
            <person name="Binder M."/>
            <person name="Bloem J."/>
            <person name="Labutti K."/>
            <person name="Salamov A."/>
            <person name="Andreopoulos B."/>
            <person name="Baker S."/>
            <person name="Barry K."/>
            <person name="Bills G."/>
            <person name="Bluhm B."/>
            <person name="Cannon C."/>
            <person name="Castanera R."/>
            <person name="Culley D."/>
            <person name="Daum C."/>
            <person name="Ezra D."/>
            <person name="Gonzalez J."/>
            <person name="Henrissat B."/>
            <person name="Kuo A."/>
            <person name="Liang C."/>
            <person name="Lipzen A."/>
            <person name="Lutzoni F."/>
            <person name="Magnuson J."/>
            <person name="Mondo S."/>
            <person name="Nolan M."/>
            <person name="Ohm R."/>
            <person name="Pangilinan J."/>
            <person name="Park H.-J."/>
            <person name="Ramirez L."/>
            <person name="Alfaro M."/>
            <person name="Sun H."/>
            <person name="Tritt A."/>
            <person name="Yoshinaga Y."/>
            <person name="Zwiers L.-H."/>
            <person name="Turgeon B."/>
            <person name="Goodwin S."/>
            <person name="Spatafora J."/>
            <person name="Crous P."/>
            <person name="Grigoriev I."/>
        </authorList>
    </citation>
    <scope>NUCLEOTIDE SEQUENCE</scope>
    <source>
        <strain evidence="7">CBS 113979</strain>
    </source>
</reference>
<protein>
    <recommendedName>
        <fullName evidence="9">DUF2418 domain-containing protein</fullName>
    </recommendedName>
</protein>
<evidence type="ECO:0008006" key="9">
    <source>
        <dbReference type="Google" id="ProtNLM"/>
    </source>
</evidence>
<comment type="subcellular location">
    <subcellularLocation>
        <location evidence="1">Endomembrane system</location>
        <topology evidence="1">Multi-pass membrane protein</topology>
    </subcellularLocation>
</comment>
<evidence type="ECO:0000313" key="7">
    <source>
        <dbReference type="EMBL" id="KAF1987488.1"/>
    </source>
</evidence>
<dbReference type="EMBL" id="ML977152">
    <property type="protein sequence ID" value="KAF1987488.1"/>
    <property type="molecule type" value="Genomic_DNA"/>
</dbReference>
<accession>A0A6G1H3E8</accession>
<dbReference type="GO" id="GO:0012505">
    <property type="term" value="C:endomembrane system"/>
    <property type="evidence" value="ECO:0007669"/>
    <property type="project" value="UniProtKB-SubCell"/>
</dbReference>
<dbReference type="AlphaFoldDB" id="A0A6G1H3E8"/>
<evidence type="ECO:0000256" key="2">
    <source>
        <dbReference type="ARBA" id="ARBA00022692"/>
    </source>
</evidence>
<dbReference type="PANTHER" id="PTHR28293:SF1">
    <property type="entry name" value="NUCLEAR RIM PROTEIN 1"/>
    <property type="match status" value="1"/>
</dbReference>
<proteinExistence type="predicted"/>
<keyword evidence="4 6" id="KW-0472">Membrane</keyword>
<feature type="compositionally biased region" description="Gly residues" evidence="5">
    <location>
        <begin position="484"/>
        <end position="494"/>
    </location>
</feature>